<evidence type="ECO:0000313" key="1">
    <source>
        <dbReference type="EMBL" id="MBW4549022.1"/>
    </source>
</evidence>
<name>A0A951PSA6_9CYAN</name>
<protein>
    <submittedName>
        <fullName evidence="1">Uncharacterized protein</fullName>
    </submittedName>
</protein>
<proteinExistence type="predicted"/>
<accession>A0A951PSA6</accession>
<dbReference type="Proteomes" id="UP000753908">
    <property type="component" value="Unassembled WGS sequence"/>
</dbReference>
<reference evidence="1" key="1">
    <citation type="submission" date="2021-05" db="EMBL/GenBank/DDBJ databases">
        <authorList>
            <person name="Pietrasiak N."/>
            <person name="Ward R."/>
            <person name="Stajich J.E."/>
            <person name="Kurbessoian T."/>
        </authorList>
    </citation>
    <scope>NUCLEOTIDE SEQUENCE</scope>
    <source>
        <strain evidence="1">CPER-KK1</strain>
    </source>
</reference>
<sequence length="53" mass="5974">MTTIPALIFLAAYFLLIAEALFPKRETNKTSQQELGEAIAKYLSENNSEKKVK</sequence>
<comment type="caution">
    <text evidence="1">The sequence shown here is derived from an EMBL/GenBank/DDBJ whole genome shotgun (WGS) entry which is preliminary data.</text>
</comment>
<evidence type="ECO:0000313" key="2">
    <source>
        <dbReference type="Proteomes" id="UP000753908"/>
    </source>
</evidence>
<gene>
    <name evidence="1" type="ORF">KME25_32155</name>
</gene>
<organism evidence="1 2">
    <name type="scientific">Symplocastrum torsivum CPER-KK1</name>
    <dbReference type="NCBI Taxonomy" id="450513"/>
    <lineage>
        <taxon>Bacteria</taxon>
        <taxon>Bacillati</taxon>
        <taxon>Cyanobacteriota</taxon>
        <taxon>Cyanophyceae</taxon>
        <taxon>Oscillatoriophycideae</taxon>
        <taxon>Oscillatoriales</taxon>
        <taxon>Microcoleaceae</taxon>
        <taxon>Symplocastrum</taxon>
    </lineage>
</organism>
<dbReference type="EMBL" id="JAHHIF010000080">
    <property type="protein sequence ID" value="MBW4549022.1"/>
    <property type="molecule type" value="Genomic_DNA"/>
</dbReference>
<dbReference type="AlphaFoldDB" id="A0A951PSA6"/>
<reference evidence="1" key="2">
    <citation type="journal article" date="2022" name="Microbiol. Resour. Announc.">
        <title>Metagenome Sequencing to Explore Phylogenomics of Terrestrial Cyanobacteria.</title>
        <authorList>
            <person name="Ward R.D."/>
            <person name="Stajich J.E."/>
            <person name="Johansen J.R."/>
            <person name="Huntemann M."/>
            <person name="Clum A."/>
            <person name="Foster B."/>
            <person name="Foster B."/>
            <person name="Roux S."/>
            <person name="Palaniappan K."/>
            <person name="Varghese N."/>
            <person name="Mukherjee S."/>
            <person name="Reddy T.B.K."/>
            <person name="Daum C."/>
            <person name="Copeland A."/>
            <person name="Chen I.A."/>
            <person name="Ivanova N.N."/>
            <person name="Kyrpides N.C."/>
            <person name="Shapiro N."/>
            <person name="Eloe-Fadrosh E.A."/>
            <person name="Pietrasiak N."/>
        </authorList>
    </citation>
    <scope>NUCLEOTIDE SEQUENCE</scope>
    <source>
        <strain evidence="1">CPER-KK1</strain>
    </source>
</reference>